<organism evidence="7 8">
    <name type="scientific">Paenibacillus solisilvae</name>
    <dbReference type="NCBI Taxonomy" id="2486751"/>
    <lineage>
        <taxon>Bacteria</taxon>
        <taxon>Bacillati</taxon>
        <taxon>Bacillota</taxon>
        <taxon>Bacilli</taxon>
        <taxon>Bacillales</taxon>
        <taxon>Paenibacillaceae</taxon>
        <taxon>Paenibacillus</taxon>
    </lineage>
</organism>
<protein>
    <submittedName>
        <fullName evidence="7">Response regulator</fullName>
    </submittedName>
</protein>
<dbReference type="Proteomes" id="UP001596047">
    <property type="component" value="Unassembled WGS sequence"/>
</dbReference>
<dbReference type="SUPFAM" id="SSF52172">
    <property type="entry name" value="CheY-like"/>
    <property type="match status" value="1"/>
</dbReference>
<keyword evidence="8" id="KW-1185">Reference proteome</keyword>
<dbReference type="SUPFAM" id="SSF46689">
    <property type="entry name" value="Homeodomain-like"/>
    <property type="match status" value="2"/>
</dbReference>
<feature type="modified residue" description="4-aspartylphosphate" evidence="4">
    <location>
        <position position="55"/>
    </location>
</feature>
<dbReference type="InterPro" id="IPR011006">
    <property type="entry name" value="CheY-like_superfamily"/>
</dbReference>
<dbReference type="PANTHER" id="PTHR43280">
    <property type="entry name" value="ARAC-FAMILY TRANSCRIPTIONAL REGULATOR"/>
    <property type="match status" value="1"/>
</dbReference>
<dbReference type="PROSITE" id="PS01124">
    <property type="entry name" value="HTH_ARAC_FAMILY_2"/>
    <property type="match status" value="1"/>
</dbReference>
<dbReference type="Gene3D" id="3.40.50.2300">
    <property type="match status" value="1"/>
</dbReference>
<evidence type="ECO:0000313" key="8">
    <source>
        <dbReference type="Proteomes" id="UP001596047"/>
    </source>
</evidence>
<dbReference type="SMART" id="SM00342">
    <property type="entry name" value="HTH_ARAC"/>
    <property type="match status" value="1"/>
</dbReference>
<name>A0ABW0W791_9BACL</name>
<dbReference type="RefSeq" id="WP_379191211.1">
    <property type="nucleotide sequence ID" value="NZ_JBHSOW010000098.1"/>
</dbReference>
<keyword evidence="4" id="KW-0597">Phosphoprotein</keyword>
<dbReference type="InterPro" id="IPR009057">
    <property type="entry name" value="Homeodomain-like_sf"/>
</dbReference>
<dbReference type="Pfam" id="PF00072">
    <property type="entry name" value="Response_reg"/>
    <property type="match status" value="1"/>
</dbReference>
<keyword evidence="1" id="KW-0805">Transcription regulation</keyword>
<feature type="domain" description="HTH araC/xylS-type" evidence="5">
    <location>
        <begin position="438"/>
        <end position="535"/>
    </location>
</feature>
<proteinExistence type="predicted"/>
<evidence type="ECO:0000259" key="6">
    <source>
        <dbReference type="PROSITE" id="PS50110"/>
    </source>
</evidence>
<dbReference type="EMBL" id="JBHSOW010000098">
    <property type="protein sequence ID" value="MFC5652571.1"/>
    <property type="molecule type" value="Genomic_DNA"/>
</dbReference>
<dbReference type="SMART" id="SM00448">
    <property type="entry name" value="REC"/>
    <property type="match status" value="1"/>
</dbReference>
<dbReference type="PANTHER" id="PTHR43280:SF10">
    <property type="entry name" value="REGULATORY PROTEIN POCR"/>
    <property type="match status" value="1"/>
</dbReference>
<dbReference type="InterPro" id="IPR041522">
    <property type="entry name" value="CdaR_GGDEF"/>
</dbReference>
<keyword evidence="2" id="KW-0238">DNA-binding</keyword>
<sequence length="544" mass="61434">MHQVVIVEDEVLARTHLLELIAWEDHGYRICGVFDSGLTAMKQLQRLQPDIIISDVYMPGMDGIELSSQLKTAQLAAKLIMLSSYDSYDYVRETFSNGAVDYLLKDRLNTETLLRALDKARSGIKRTEGRQLHAEGVEKGPFMLRTYTDVTKRFIARNWLLGIEQDEDHAEEQLKGLELDFDRHAVVVLSLQVSNADMLMNRFSDKEKSMWVQSLLNLHEQNLAGTMVHIDQSRFAILYPVEINRSEQKVGEEVQQYTNRLSKLLEKFMNVKLICGVSSPCHDVRRLAQAFLSASGQIQPSAASEGPLPPGDGGDEHLLMIGIREEQELLTALVSMDVQAAESLIRNLYKKVSLDDPVYKANAAALSSELVALARKTSRQLGDRADSRMQLQAPLHIPDITGEGQHAGMLEEAMVKLYIELIEGIANIQMQGASPYVRKAISCIRTRYREELSLGEVAGHIGIHPVYLSRLFRQEMAIPFVEYLNKVRIEAAKTMISSGMKIKDIYEQVGFNNYNYFFKVFKAQEGLTPAEYEKRKNSCSDEAR</sequence>
<dbReference type="PROSITE" id="PS50110">
    <property type="entry name" value="RESPONSE_REGULATORY"/>
    <property type="match status" value="1"/>
</dbReference>
<evidence type="ECO:0000256" key="4">
    <source>
        <dbReference type="PROSITE-ProRule" id="PRU00169"/>
    </source>
</evidence>
<dbReference type="Pfam" id="PF12833">
    <property type="entry name" value="HTH_18"/>
    <property type="match status" value="1"/>
</dbReference>
<accession>A0ABW0W791</accession>
<evidence type="ECO:0000256" key="3">
    <source>
        <dbReference type="ARBA" id="ARBA00023163"/>
    </source>
</evidence>
<evidence type="ECO:0000259" key="5">
    <source>
        <dbReference type="PROSITE" id="PS01124"/>
    </source>
</evidence>
<comment type="caution">
    <text evidence="7">The sequence shown here is derived from an EMBL/GenBank/DDBJ whole genome shotgun (WGS) entry which is preliminary data.</text>
</comment>
<keyword evidence="3" id="KW-0804">Transcription</keyword>
<gene>
    <name evidence="7" type="ORF">ACFPYJ_26325</name>
</gene>
<dbReference type="InterPro" id="IPR018060">
    <property type="entry name" value="HTH_AraC"/>
</dbReference>
<dbReference type="Gene3D" id="1.10.10.60">
    <property type="entry name" value="Homeodomain-like"/>
    <property type="match status" value="2"/>
</dbReference>
<dbReference type="CDD" id="cd17536">
    <property type="entry name" value="REC_YesN-like"/>
    <property type="match status" value="1"/>
</dbReference>
<evidence type="ECO:0000313" key="7">
    <source>
        <dbReference type="EMBL" id="MFC5652571.1"/>
    </source>
</evidence>
<reference evidence="8" key="1">
    <citation type="journal article" date="2019" name="Int. J. Syst. Evol. Microbiol.">
        <title>The Global Catalogue of Microorganisms (GCM) 10K type strain sequencing project: providing services to taxonomists for standard genome sequencing and annotation.</title>
        <authorList>
            <consortium name="The Broad Institute Genomics Platform"/>
            <consortium name="The Broad Institute Genome Sequencing Center for Infectious Disease"/>
            <person name="Wu L."/>
            <person name="Ma J."/>
        </authorList>
    </citation>
    <scope>NUCLEOTIDE SEQUENCE [LARGE SCALE GENOMIC DNA]</scope>
    <source>
        <strain evidence="8">CGMCC 1.3240</strain>
    </source>
</reference>
<evidence type="ECO:0000256" key="2">
    <source>
        <dbReference type="ARBA" id="ARBA00023125"/>
    </source>
</evidence>
<dbReference type="Pfam" id="PF17853">
    <property type="entry name" value="GGDEF_2"/>
    <property type="match status" value="1"/>
</dbReference>
<feature type="domain" description="Response regulatory" evidence="6">
    <location>
        <begin position="3"/>
        <end position="120"/>
    </location>
</feature>
<dbReference type="InterPro" id="IPR001789">
    <property type="entry name" value="Sig_transdc_resp-reg_receiver"/>
</dbReference>
<evidence type="ECO:0000256" key="1">
    <source>
        <dbReference type="ARBA" id="ARBA00023015"/>
    </source>
</evidence>